<dbReference type="InterPro" id="IPR035234">
    <property type="entry name" value="IgGFc-bd_N"/>
</dbReference>
<evidence type="ECO:0000313" key="3">
    <source>
        <dbReference type="Proteomes" id="UP000237968"/>
    </source>
</evidence>
<protein>
    <recommendedName>
        <fullName evidence="1">IgGFc-binding protein N-terminal domain-containing protein</fullName>
    </recommendedName>
</protein>
<comment type="caution">
    <text evidence="2">The sequence shown here is derived from an EMBL/GenBank/DDBJ whole genome shotgun (WGS) entry which is preliminary data.</text>
</comment>
<reference evidence="2 3" key="1">
    <citation type="submission" date="2018-03" db="EMBL/GenBank/DDBJ databases">
        <title>Draft Genome Sequences of the Obligatory Marine Myxobacteria Enhygromyxa salina SWB005.</title>
        <authorList>
            <person name="Poehlein A."/>
            <person name="Moghaddam J.A."/>
            <person name="Harms H."/>
            <person name="Alanjari M."/>
            <person name="Koenig G.M."/>
            <person name="Daniel R."/>
            <person name="Schaeberle T.F."/>
        </authorList>
    </citation>
    <scope>NUCLEOTIDE SEQUENCE [LARGE SCALE GENOMIC DNA]</scope>
    <source>
        <strain evidence="2 3">SWB005</strain>
    </source>
</reference>
<sequence length="91" mass="9566">MICWDFWLNDRTSTAEDSHGSIPLGACSSSSTRGEHAQFIQAIELTGSIIQSDKPLGLMGGHSGMQVPVGTSYSEQAEQMSPPVRGAAAGQ</sequence>
<name>A0A2S9XI07_9BACT</name>
<dbReference type="Pfam" id="PF17517">
    <property type="entry name" value="IgGFc_binding"/>
    <property type="match status" value="1"/>
</dbReference>
<dbReference type="Proteomes" id="UP000237968">
    <property type="component" value="Unassembled WGS sequence"/>
</dbReference>
<dbReference type="RefSeq" id="WP_106394240.1">
    <property type="nucleotide sequence ID" value="NZ_PVNK01000214.1"/>
</dbReference>
<gene>
    <name evidence="2" type="ORF">ENSA5_49910</name>
</gene>
<organism evidence="2 3">
    <name type="scientific">Enhygromyxa salina</name>
    <dbReference type="NCBI Taxonomy" id="215803"/>
    <lineage>
        <taxon>Bacteria</taxon>
        <taxon>Pseudomonadati</taxon>
        <taxon>Myxococcota</taxon>
        <taxon>Polyangia</taxon>
        <taxon>Nannocystales</taxon>
        <taxon>Nannocystaceae</taxon>
        <taxon>Enhygromyxa</taxon>
    </lineage>
</organism>
<evidence type="ECO:0000313" key="2">
    <source>
        <dbReference type="EMBL" id="PRP92360.1"/>
    </source>
</evidence>
<dbReference type="AlphaFoldDB" id="A0A2S9XI07"/>
<keyword evidence="3" id="KW-1185">Reference proteome</keyword>
<proteinExistence type="predicted"/>
<evidence type="ECO:0000259" key="1">
    <source>
        <dbReference type="Pfam" id="PF17517"/>
    </source>
</evidence>
<accession>A0A2S9XI07</accession>
<dbReference type="EMBL" id="PVNK01000214">
    <property type="protein sequence ID" value="PRP92360.1"/>
    <property type="molecule type" value="Genomic_DNA"/>
</dbReference>
<feature type="domain" description="IgGFc-binding protein N-terminal" evidence="1">
    <location>
        <begin position="33"/>
        <end position="85"/>
    </location>
</feature>